<keyword evidence="4" id="KW-1185">Reference proteome</keyword>
<feature type="transmembrane region" description="Helical" evidence="2">
    <location>
        <begin position="453"/>
        <end position="472"/>
    </location>
</feature>
<evidence type="ECO:0000313" key="4">
    <source>
        <dbReference type="Proteomes" id="UP000597459"/>
    </source>
</evidence>
<keyword evidence="2" id="KW-0812">Transmembrane</keyword>
<keyword evidence="2" id="KW-0472">Membrane</keyword>
<feature type="transmembrane region" description="Helical" evidence="2">
    <location>
        <begin position="607"/>
        <end position="625"/>
    </location>
</feature>
<dbReference type="Proteomes" id="UP000597459">
    <property type="component" value="Unassembled WGS sequence"/>
</dbReference>
<evidence type="ECO:0000256" key="2">
    <source>
        <dbReference type="SAM" id="Phobius"/>
    </source>
</evidence>
<feature type="transmembrane region" description="Helical" evidence="2">
    <location>
        <begin position="534"/>
        <end position="559"/>
    </location>
</feature>
<gene>
    <name evidence="3" type="ORF">GOB87_12580</name>
</gene>
<reference evidence="3" key="1">
    <citation type="submission" date="2019-11" db="EMBL/GenBank/DDBJ databases">
        <title>Description of new Acetobacter species.</title>
        <authorList>
            <person name="Cleenwerck I."/>
            <person name="Sombolestani A.S."/>
        </authorList>
    </citation>
    <scope>NUCLEOTIDE SEQUENCE</scope>
    <source>
        <strain evidence="3">LMG 1626</strain>
    </source>
</reference>
<accession>A0A967B9F4</accession>
<sequence>MLDPGDDFAATVIRSVFPVFGSSGTTSTGTEASVIGTMLGEFSGMVMAFAMAYVTYAFLMNTHRSAETSQVLGSNQTSMSIVRMCFAAIMMFPIDGGFNAGQAVVEQGALWGIGMARTLYASAVQAIGPDGKVIATPIVPGTKTTVSGLVIAEMCRDLVNLASNNANLVPAPTGISVSTQLGVSTGLITYNYDMAGGSGIPVCGQVTIDAPQASTQVLGVTVDAAGMQKDVLDSVLASDIRGPVLQVVQNYWNTRQSSSLAPLINVISTATNDYTNRLTAKAASVRSQVQSAVAKRTQSFQDWGVSTSGDSTSTKDQLDSLGWTGAGAYYLEFARLNGETLSLMASTPTVTAPSFTGLGDALKGDIAPIMRSASIFVENIKNMVATQDGLNAPGGNGDLYSGITPTGDGSGVLSQIARSLHLSDSVLQAGMAFIEPSGSDGYWTDPFGNLMGLGNWMITTALGAMAAAALMGSDTGTALMEVGSILTMNFEGAAAAGIGHAVVTFLSTPIFMGCLALLIPGLTLAFILPMIPWVMWMAAVAGWLVMVFEAMIAVPLWMLAHMTMSGEGLHGHARAGYALIFNVVFRPTLMLFGLFLGYYVFDATSWLIHQTFGVAAGFVLSRGWLITNLLGLVVLLSLNVMVHVTLAMICFRLISILPERVPAMIGLHMADRVDIDQFSRDAAVVGMAGALKTIQQSLDPATSGKASSKMLPKGASSSIKSGADTTMAKIS</sequence>
<feature type="transmembrane region" description="Helical" evidence="2">
    <location>
        <begin position="579"/>
        <end position="601"/>
    </location>
</feature>
<protein>
    <submittedName>
        <fullName evidence="3">DotA/TraY family protein</fullName>
    </submittedName>
</protein>
<organism evidence="3 4">
    <name type="scientific">Acetobacter estunensis</name>
    <dbReference type="NCBI Taxonomy" id="104097"/>
    <lineage>
        <taxon>Bacteria</taxon>
        <taxon>Pseudomonadati</taxon>
        <taxon>Pseudomonadota</taxon>
        <taxon>Alphaproteobacteria</taxon>
        <taxon>Acetobacterales</taxon>
        <taxon>Acetobacteraceae</taxon>
        <taxon>Acetobacter</taxon>
    </lineage>
</organism>
<dbReference type="InterPro" id="IPR027628">
    <property type="entry name" value="DotA_TraY"/>
</dbReference>
<feature type="transmembrane region" description="Helical" evidence="2">
    <location>
        <begin position="484"/>
        <end position="503"/>
    </location>
</feature>
<comment type="caution">
    <text evidence="3">The sequence shown here is derived from an EMBL/GenBank/DDBJ whole genome shotgun (WGS) entry which is preliminary data.</text>
</comment>
<feature type="region of interest" description="Disordered" evidence="1">
    <location>
        <begin position="700"/>
        <end position="731"/>
    </location>
</feature>
<feature type="transmembrane region" description="Helical" evidence="2">
    <location>
        <begin position="632"/>
        <end position="654"/>
    </location>
</feature>
<evidence type="ECO:0000313" key="3">
    <source>
        <dbReference type="EMBL" id="NHO54769.1"/>
    </source>
</evidence>
<feature type="transmembrane region" description="Helical" evidence="2">
    <location>
        <begin position="510"/>
        <end position="528"/>
    </location>
</feature>
<feature type="transmembrane region" description="Helical" evidence="2">
    <location>
        <begin position="42"/>
        <end position="59"/>
    </location>
</feature>
<evidence type="ECO:0000256" key="1">
    <source>
        <dbReference type="SAM" id="MobiDB-lite"/>
    </source>
</evidence>
<proteinExistence type="predicted"/>
<dbReference type="AlphaFoldDB" id="A0A967B9F4"/>
<keyword evidence="2" id="KW-1133">Transmembrane helix</keyword>
<dbReference type="EMBL" id="WOTH01000032">
    <property type="protein sequence ID" value="NHO54769.1"/>
    <property type="molecule type" value="Genomic_DNA"/>
</dbReference>
<dbReference type="NCBIfam" id="TIGR04346">
    <property type="entry name" value="DotA_TraY"/>
    <property type="match status" value="1"/>
</dbReference>
<feature type="compositionally biased region" description="Polar residues" evidence="1">
    <location>
        <begin position="715"/>
        <end position="724"/>
    </location>
</feature>
<name>A0A967B9F4_9PROT</name>